<proteinExistence type="predicted"/>
<dbReference type="InterPro" id="IPR006869">
    <property type="entry name" value="DUF547"/>
</dbReference>
<protein>
    <submittedName>
        <fullName evidence="2">DUF547 domain-containing protein</fullName>
    </submittedName>
</protein>
<dbReference type="Pfam" id="PF04784">
    <property type="entry name" value="DUF547"/>
    <property type="match status" value="1"/>
</dbReference>
<accession>A0ABT0BL69</accession>
<evidence type="ECO:0000259" key="1">
    <source>
        <dbReference type="Pfam" id="PF04784"/>
    </source>
</evidence>
<dbReference type="Proteomes" id="UP001202281">
    <property type="component" value="Unassembled WGS sequence"/>
</dbReference>
<dbReference type="PANTHER" id="PTHR46361:SF3">
    <property type="entry name" value="ELECTRON CARRIER_ PROTEIN DISULFIDE OXIDOREDUCTASE"/>
    <property type="match status" value="1"/>
</dbReference>
<dbReference type="RefSeq" id="WP_243917829.1">
    <property type="nucleotide sequence ID" value="NZ_JALHLG010000003.1"/>
</dbReference>
<name>A0ABT0BL69_9SPHN</name>
<evidence type="ECO:0000313" key="2">
    <source>
        <dbReference type="EMBL" id="MCJ2185815.1"/>
    </source>
</evidence>
<keyword evidence="3" id="KW-1185">Reference proteome</keyword>
<sequence length="278" mass="30518">MRSVVHTAAEGLISRRRFVGLAAAIVALQACSKGPGKADEAFLASGGGGKTVDHDAWDKFLAAYVRPQKSGINLVAYSAVSDGDRDSLRSYLDRLQKVAVKDLGRDEQFAFWVNLYNAATVNLILEEYPVASIRDLGLLGQGPWGDKILTVEGKDLSLDDIEHTVLRPIWKDVRIHYAVNCASMGCPNLATRAYRASLKDEMLNAGAKAYINSPRGFRLGDDGLVASSIYDWYQVDWGSPEKVLEHARSFAAGKTVDLLKGRTTIDSYDYDWSLNEVV</sequence>
<reference evidence="2 3" key="1">
    <citation type="submission" date="2022-04" db="EMBL/GenBank/DDBJ databases">
        <title>Identification of a novel bacterium isolated from mangrove sediments.</title>
        <authorList>
            <person name="Pan X."/>
        </authorList>
    </citation>
    <scope>NUCLEOTIDE SEQUENCE [LARGE SCALE GENOMIC DNA]</scope>
    <source>
        <strain evidence="2 3">B2638</strain>
    </source>
</reference>
<dbReference type="PANTHER" id="PTHR46361">
    <property type="entry name" value="ELECTRON CARRIER/ PROTEIN DISULFIDE OXIDOREDUCTASE"/>
    <property type="match status" value="1"/>
</dbReference>
<comment type="caution">
    <text evidence="2">The sequence shown here is derived from an EMBL/GenBank/DDBJ whole genome shotgun (WGS) entry which is preliminary data.</text>
</comment>
<feature type="domain" description="DUF547" evidence="1">
    <location>
        <begin position="101"/>
        <end position="211"/>
    </location>
</feature>
<dbReference type="PROSITE" id="PS51257">
    <property type="entry name" value="PROKAR_LIPOPROTEIN"/>
    <property type="match status" value="1"/>
</dbReference>
<evidence type="ECO:0000313" key="3">
    <source>
        <dbReference type="Proteomes" id="UP001202281"/>
    </source>
</evidence>
<dbReference type="EMBL" id="JALHLG010000003">
    <property type="protein sequence ID" value="MCJ2185815.1"/>
    <property type="molecule type" value="Genomic_DNA"/>
</dbReference>
<organism evidence="2 3">
    <name type="scientific">Novosphingobium beihaiensis</name>
    <dbReference type="NCBI Taxonomy" id="2930389"/>
    <lineage>
        <taxon>Bacteria</taxon>
        <taxon>Pseudomonadati</taxon>
        <taxon>Pseudomonadota</taxon>
        <taxon>Alphaproteobacteria</taxon>
        <taxon>Sphingomonadales</taxon>
        <taxon>Sphingomonadaceae</taxon>
        <taxon>Novosphingobium</taxon>
    </lineage>
</organism>
<gene>
    <name evidence="2" type="ORF">MTR66_03185</name>
</gene>